<protein>
    <submittedName>
        <fullName evidence="1">Uncharacterized protein</fullName>
    </submittedName>
</protein>
<comment type="caution">
    <text evidence="1">The sequence shown here is derived from an EMBL/GenBank/DDBJ whole genome shotgun (WGS) entry which is preliminary data.</text>
</comment>
<name>A0A9W6D2J4_9BACT</name>
<keyword evidence="2" id="KW-1185">Reference proteome</keyword>
<dbReference type="AlphaFoldDB" id="A0A9W6D2J4"/>
<evidence type="ECO:0000313" key="1">
    <source>
        <dbReference type="EMBL" id="GLI33428.1"/>
    </source>
</evidence>
<evidence type="ECO:0000313" key="2">
    <source>
        <dbReference type="Proteomes" id="UP001144372"/>
    </source>
</evidence>
<organism evidence="1 2">
    <name type="scientific">Desulforhabdus amnigena</name>
    <dbReference type="NCBI Taxonomy" id="40218"/>
    <lineage>
        <taxon>Bacteria</taxon>
        <taxon>Pseudomonadati</taxon>
        <taxon>Thermodesulfobacteriota</taxon>
        <taxon>Syntrophobacteria</taxon>
        <taxon>Syntrophobacterales</taxon>
        <taxon>Syntrophobacteraceae</taxon>
        <taxon>Desulforhabdus</taxon>
    </lineage>
</organism>
<dbReference type="Proteomes" id="UP001144372">
    <property type="component" value="Unassembled WGS sequence"/>
</dbReference>
<dbReference type="RefSeq" id="WP_281792434.1">
    <property type="nucleotide sequence ID" value="NZ_BSDR01000001.1"/>
</dbReference>
<sequence length="152" mass="17050">MEVESKLIPILREGIDVIKMVFFQKLKSHLEMKYSSLEKASIGKLAGAIINELFGTIHLDGPFADFAEENKAKIEQETAQVAVHLKEMRIPLTDALRMQFLCDYREGIDSTHLLSKARDLGILIADREVPLPAQFMNLVRNLGSTVGILVRS</sequence>
<reference evidence="1" key="1">
    <citation type="submission" date="2022-12" db="EMBL/GenBank/DDBJ databases">
        <title>Reference genome sequencing for broad-spectrum identification of bacterial and archaeal isolates by mass spectrometry.</title>
        <authorList>
            <person name="Sekiguchi Y."/>
            <person name="Tourlousse D.M."/>
        </authorList>
    </citation>
    <scope>NUCLEOTIDE SEQUENCE</scope>
    <source>
        <strain evidence="1">ASRB1</strain>
    </source>
</reference>
<accession>A0A9W6D2J4</accession>
<proteinExistence type="predicted"/>
<gene>
    <name evidence="1" type="ORF">DAMNIGENAA_08610</name>
</gene>
<dbReference type="EMBL" id="BSDR01000001">
    <property type="protein sequence ID" value="GLI33428.1"/>
    <property type="molecule type" value="Genomic_DNA"/>
</dbReference>